<feature type="signal peptide" evidence="2">
    <location>
        <begin position="1"/>
        <end position="19"/>
    </location>
</feature>
<dbReference type="EMBL" id="AMQN01009590">
    <property type="status" value="NOT_ANNOTATED_CDS"/>
    <property type="molecule type" value="Genomic_DNA"/>
</dbReference>
<organism evidence="4">
    <name type="scientific">Capitella teleta</name>
    <name type="common">Polychaete worm</name>
    <dbReference type="NCBI Taxonomy" id="283909"/>
    <lineage>
        <taxon>Eukaryota</taxon>
        <taxon>Metazoa</taxon>
        <taxon>Spiralia</taxon>
        <taxon>Lophotrochozoa</taxon>
        <taxon>Annelida</taxon>
        <taxon>Polychaeta</taxon>
        <taxon>Sedentaria</taxon>
        <taxon>Scolecida</taxon>
        <taxon>Capitellidae</taxon>
        <taxon>Capitella</taxon>
    </lineage>
</organism>
<dbReference type="InterPro" id="IPR015421">
    <property type="entry name" value="PyrdxlP-dep_Trfase_major"/>
</dbReference>
<keyword evidence="6" id="KW-1185">Reference proteome</keyword>
<dbReference type="OrthoDB" id="5978656at2759"/>
<dbReference type="OMA" id="MPISHEE"/>
<evidence type="ECO:0000313" key="4">
    <source>
        <dbReference type="EMBL" id="ELU00669.1"/>
    </source>
</evidence>
<evidence type="ECO:0000256" key="1">
    <source>
        <dbReference type="ARBA" id="ARBA00022898"/>
    </source>
</evidence>
<protein>
    <recommendedName>
        <fullName evidence="3">Aminotransferase class V domain-containing protein</fullName>
    </recommendedName>
</protein>
<dbReference type="Proteomes" id="UP000014760">
    <property type="component" value="Unassembled WGS sequence"/>
</dbReference>
<name>R7U3V1_CAPTE</name>
<dbReference type="EMBL" id="KB305767">
    <property type="protein sequence ID" value="ELU00669.1"/>
    <property type="molecule type" value="Genomic_DNA"/>
</dbReference>
<keyword evidence="1" id="KW-0663">Pyridoxal phosphate</keyword>
<dbReference type="EnsemblMetazoa" id="CapteT205998">
    <property type="protein sequence ID" value="CapteP205998"/>
    <property type="gene ID" value="CapteG205998"/>
</dbReference>
<evidence type="ECO:0000313" key="5">
    <source>
        <dbReference type="EnsemblMetazoa" id="CapteP205998"/>
    </source>
</evidence>
<reference evidence="6" key="1">
    <citation type="submission" date="2012-12" db="EMBL/GenBank/DDBJ databases">
        <authorList>
            <person name="Hellsten U."/>
            <person name="Grimwood J."/>
            <person name="Chapman J.A."/>
            <person name="Shapiro H."/>
            <person name="Aerts A."/>
            <person name="Otillar R.P."/>
            <person name="Terry A.Y."/>
            <person name="Boore J.L."/>
            <person name="Simakov O."/>
            <person name="Marletaz F."/>
            <person name="Cho S.-J."/>
            <person name="Edsinger-Gonzales E."/>
            <person name="Havlak P."/>
            <person name="Kuo D.-H."/>
            <person name="Larsson T."/>
            <person name="Lv J."/>
            <person name="Arendt D."/>
            <person name="Savage R."/>
            <person name="Osoegawa K."/>
            <person name="de Jong P."/>
            <person name="Lindberg D.R."/>
            <person name="Seaver E.C."/>
            <person name="Weisblat D.A."/>
            <person name="Putnam N.H."/>
            <person name="Grigoriev I.V."/>
            <person name="Rokhsar D.S."/>
        </authorList>
    </citation>
    <scope>NUCLEOTIDE SEQUENCE</scope>
    <source>
        <strain evidence="6">I ESC-2004</strain>
    </source>
</reference>
<reference evidence="4 6" key="2">
    <citation type="journal article" date="2013" name="Nature">
        <title>Insights into bilaterian evolution from three spiralian genomes.</title>
        <authorList>
            <person name="Simakov O."/>
            <person name="Marletaz F."/>
            <person name="Cho S.J."/>
            <person name="Edsinger-Gonzales E."/>
            <person name="Havlak P."/>
            <person name="Hellsten U."/>
            <person name="Kuo D.H."/>
            <person name="Larsson T."/>
            <person name="Lv J."/>
            <person name="Arendt D."/>
            <person name="Savage R."/>
            <person name="Osoegawa K."/>
            <person name="de Jong P."/>
            <person name="Grimwood J."/>
            <person name="Chapman J.A."/>
            <person name="Shapiro H."/>
            <person name="Aerts A."/>
            <person name="Otillar R.P."/>
            <person name="Terry A.Y."/>
            <person name="Boore J.L."/>
            <person name="Grigoriev I.V."/>
            <person name="Lindberg D.R."/>
            <person name="Seaver E.C."/>
            <person name="Weisblat D.A."/>
            <person name="Putnam N.H."/>
            <person name="Rokhsar D.S."/>
        </authorList>
    </citation>
    <scope>NUCLEOTIDE SEQUENCE</scope>
    <source>
        <strain evidence="4 6">I ESC-2004</strain>
    </source>
</reference>
<evidence type="ECO:0000256" key="2">
    <source>
        <dbReference type="SAM" id="SignalP"/>
    </source>
</evidence>
<accession>R7U3V1</accession>
<dbReference type="InterPro" id="IPR000192">
    <property type="entry name" value="Aminotrans_V_dom"/>
</dbReference>
<sequence length="404" mass="45854">MATLTLNILVCLLLLIVDAAQSSALRKGVNVEIIEAKTLDIYSNSKEARNILDDAPAFGEEMRLAQFNRFEINYTFLNHGSFGAVPNQVRQKQNEMMDLRERNPNQFINATQYDLIDVARRALATFLGSAYANLILVENVTKGVSNILRSLTLAPGEAILINTFTYSSMKNAAKAMVDRSEGTELFILELEFPINSPNDVIMLYTEMLTEHPNIRIAIIDHIAVPGVMFPLRELIDLCKSHDVLTVIDGSLYKWLFGPPGSSFQWSAERHHSIVQPAVTSFYYGDPYPANFERQGTRDAIPFIVMPSAIEFFHWFGGLVSAREIQNILFDDYLIQAKVEFRHKMYIRISLMVYVTIDDCKELVDAIVDLKARQMEHNQLLLIQRLQSDQSEISAMNKIPDQIIK</sequence>
<dbReference type="PANTHER" id="PTHR43092:SF2">
    <property type="entry name" value="HERCYNYLCYSTEINE SULFOXIDE LYASE"/>
    <property type="match status" value="1"/>
</dbReference>
<evidence type="ECO:0000259" key="3">
    <source>
        <dbReference type="Pfam" id="PF00266"/>
    </source>
</evidence>
<dbReference type="Gene3D" id="3.90.1150.10">
    <property type="entry name" value="Aspartate Aminotransferase, domain 1"/>
    <property type="match status" value="1"/>
</dbReference>
<reference evidence="5" key="3">
    <citation type="submission" date="2015-06" db="UniProtKB">
        <authorList>
            <consortium name="EnsemblMetazoa"/>
        </authorList>
    </citation>
    <scope>IDENTIFICATION</scope>
</reference>
<dbReference type="AlphaFoldDB" id="R7U3V1"/>
<evidence type="ECO:0000313" key="6">
    <source>
        <dbReference type="Proteomes" id="UP000014760"/>
    </source>
</evidence>
<dbReference type="STRING" id="283909.R7U3V1"/>
<feature type="domain" description="Aminotransferase class V" evidence="3">
    <location>
        <begin position="112"/>
        <end position="250"/>
    </location>
</feature>
<gene>
    <name evidence="4" type="ORF">CAPTEDRAFT_205998</name>
</gene>
<dbReference type="InterPro" id="IPR015424">
    <property type="entry name" value="PyrdxlP-dep_Trfase"/>
</dbReference>
<dbReference type="Gene3D" id="3.40.640.10">
    <property type="entry name" value="Type I PLP-dependent aspartate aminotransferase-like (Major domain)"/>
    <property type="match status" value="1"/>
</dbReference>
<dbReference type="SUPFAM" id="SSF53383">
    <property type="entry name" value="PLP-dependent transferases"/>
    <property type="match status" value="1"/>
</dbReference>
<feature type="chain" id="PRO_5008787633" description="Aminotransferase class V domain-containing protein" evidence="2">
    <location>
        <begin position="20"/>
        <end position="404"/>
    </location>
</feature>
<dbReference type="Pfam" id="PF00266">
    <property type="entry name" value="Aminotran_5"/>
    <property type="match status" value="1"/>
</dbReference>
<proteinExistence type="predicted"/>
<dbReference type="HOGENOM" id="CLU_003433_3_0_1"/>
<keyword evidence="2" id="KW-0732">Signal</keyword>
<dbReference type="InterPro" id="IPR015422">
    <property type="entry name" value="PyrdxlP-dep_Trfase_small"/>
</dbReference>
<dbReference type="PANTHER" id="PTHR43092">
    <property type="entry name" value="L-CYSTEINE DESULFHYDRASE"/>
    <property type="match status" value="1"/>
</dbReference>